<keyword evidence="2" id="KW-1133">Transmembrane helix</keyword>
<feature type="compositionally biased region" description="Acidic residues" evidence="1">
    <location>
        <begin position="467"/>
        <end position="495"/>
    </location>
</feature>
<feature type="compositionally biased region" description="Acidic residues" evidence="1">
    <location>
        <begin position="424"/>
        <end position="446"/>
    </location>
</feature>
<evidence type="ECO:0000313" key="4">
    <source>
        <dbReference type="Proteomes" id="UP000215896"/>
    </source>
</evidence>
<keyword evidence="2" id="KW-0472">Membrane</keyword>
<evidence type="ECO:0000256" key="1">
    <source>
        <dbReference type="SAM" id="MobiDB-lite"/>
    </source>
</evidence>
<feature type="transmembrane region" description="Helical" evidence="2">
    <location>
        <begin position="224"/>
        <end position="245"/>
    </location>
</feature>
<gene>
    <name evidence="3" type="ORF">CGZ94_10850</name>
</gene>
<comment type="caution">
    <text evidence="3">The sequence shown here is derived from an EMBL/GenBank/DDBJ whole genome shotgun (WGS) entry which is preliminary data.</text>
</comment>
<feature type="region of interest" description="Disordered" evidence="1">
    <location>
        <begin position="423"/>
        <end position="495"/>
    </location>
</feature>
<feature type="transmembrane region" description="Helical" evidence="2">
    <location>
        <begin position="252"/>
        <end position="271"/>
    </location>
</feature>
<organism evidence="3 4">
    <name type="scientific">Enemella evansiae</name>
    <dbReference type="NCBI Taxonomy" id="2016499"/>
    <lineage>
        <taxon>Bacteria</taxon>
        <taxon>Bacillati</taxon>
        <taxon>Actinomycetota</taxon>
        <taxon>Actinomycetes</taxon>
        <taxon>Propionibacteriales</taxon>
        <taxon>Propionibacteriaceae</taxon>
        <taxon>Enemella</taxon>
    </lineage>
</organism>
<evidence type="ECO:0000256" key="2">
    <source>
        <dbReference type="SAM" id="Phobius"/>
    </source>
</evidence>
<sequence>MVQIMPSLLSSRRATSALTLRVRSADELDDHDAGPEEPPQPQLPWYAAGALAGALAAVGGWLLLCGLVVLIWFTARAGAVLDAVRAGTEVWLLANGGGLELGGQRWTLTPLLLTALLGVLIAQGAGHTARQGLRADVAAGVQHEPRDLARIVRNVTFVTAAGYAVLVTITGSILGGSDQGVRALVGSAVLGVLAAYLGAARAVGHRLADVLPGWAKPVPGAVGWALLVMTVAGIAVLVTALVLGFDQVRTITTGLGAGAGIGAIIVQLLYLPNLVLWGGSWALGAGFRFGEGSVISPRNTDLGLLPSIPVLGALPAEGPGSPWSLCWLASGAVAGAVAAWWVMRRRPRARFDETAIVGGLSGILAGLAYTLLAAFSGGDLGTDRLRGVGPRLTELAVMSGALMGITGLAVGLVWGLVRRPGAEPDADELDDDGPDETDDDPTEVVGDEPTTQLGRPRAAERSATDAIDPDDDLDPDDEPTEVVEEETVVVEEETEVIAPRKRWNPFSRR</sequence>
<feature type="transmembrane region" description="Helical" evidence="2">
    <location>
        <begin position="183"/>
        <end position="204"/>
    </location>
</feature>
<feature type="transmembrane region" description="Helical" evidence="2">
    <location>
        <begin position="45"/>
        <end position="73"/>
    </location>
</feature>
<reference evidence="3 4" key="1">
    <citation type="submission" date="2017-07" db="EMBL/GenBank/DDBJ databases">
        <title>Draft whole genome sequences of clinical Proprionibacteriaceae strains.</title>
        <authorList>
            <person name="Bernier A.-M."/>
            <person name="Bernard K."/>
            <person name="Domingo M.-C."/>
        </authorList>
    </citation>
    <scope>NUCLEOTIDE SEQUENCE [LARGE SCALE GENOMIC DNA]</scope>
    <source>
        <strain evidence="3 4">NML 030167</strain>
    </source>
</reference>
<feature type="transmembrane region" description="Helical" evidence="2">
    <location>
        <begin position="106"/>
        <end position="125"/>
    </location>
</feature>
<protein>
    <submittedName>
        <fullName evidence="3">Uncharacterized protein</fullName>
    </submittedName>
</protein>
<feature type="transmembrane region" description="Helical" evidence="2">
    <location>
        <begin position="395"/>
        <end position="417"/>
    </location>
</feature>
<dbReference type="AlphaFoldDB" id="A0A255GG09"/>
<dbReference type="InterPro" id="IPR045931">
    <property type="entry name" value="DUF6350"/>
</dbReference>
<name>A0A255GG09_9ACTN</name>
<feature type="transmembrane region" description="Helical" evidence="2">
    <location>
        <begin position="355"/>
        <end position="375"/>
    </location>
</feature>
<dbReference type="Proteomes" id="UP000215896">
    <property type="component" value="Unassembled WGS sequence"/>
</dbReference>
<proteinExistence type="predicted"/>
<keyword evidence="2" id="KW-0812">Transmembrane</keyword>
<evidence type="ECO:0000313" key="3">
    <source>
        <dbReference type="EMBL" id="OYO13466.1"/>
    </source>
</evidence>
<feature type="transmembrane region" description="Helical" evidence="2">
    <location>
        <begin position="322"/>
        <end position="343"/>
    </location>
</feature>
<dbReference type="EMBL" id="NMVO01000013">
    <property type="protein sequence ID" value="OYO13466.1"/>
    <property type="molecule type" value="Genomic_DNA"/>
</dbReference>
<dbReference type="Pfam" id="PF19877">
    <property type="entry name" value="DUF6350"/>
    <property type="match status" value="1"/>
</dbReference>
<accession>A0A255GG09</accession>
<keyword evidence="4" id="KW-1185">Reference proteome</keyword>
<feature type="transmembrane region" description="Helical" evidence="2">
    <location>
        <begin position="155"/>
        <end position="176"/>
    </location>
</feature>